<dbReference type="FunFam" id="3.40.50.720:FF:000084">
    <property type="entry name" value="Short-chain dehydrogenase reductase"/>
    <property type="match status" value="1"/>
</dbReference>
<dbReference type="OrthoDB" id="9793325at2"/>
<feature type="domain" description="Ketoreductase" evidence="2">
    <location>
        <begin position="8"/>
        <end position="192"/>
    </location>
</feature>
<evidence type="ECO:0000256" key="1">
    <source>
        <dbReference type="ARBA" id="ARBA00006484"/>
    </source>
</evidence>
<dbReference type="PRINTS" id="PR00081">
    <property type="entry name" value="GDHRDH"/>
</dbReference>
<dbReference type="STRING" id="1274631.LMTR13_02345"/>
<dbReference type="PANTHER" id="PTHR42879:SF2">
    <property type="entry name" value="3-OXOACYL-[ACYL-CARRIER-PROTEIN] REDUCTASE FABG"/>
    <property type="match status" value="1"/>
</dbReference>
<dbReference type="RefSeq" id="WP_065726508.1">
    <property type="nucleotide sequence ID" value="NZ_CP016428.1"/>
</dbReference>
<organism evidence="3 4">
    <name type="scientific">Bradyrhizobium icense</name>
    <dbReference type="NCBI Taxonomy" id="1274631"/>
    <lineage>
        <taxon>Bacteria</taxon>
        <taxon>Pseudomonadati</taxon>
        <taxon>Pseudomonadota</taxon>
        <taxon>Alphaproteobacteria</taxon>
        <taxon>Hyphomicrobiales</taxon>
        <taxon>Nitrobacteraceae</taxon>
        <taxon>Bradyrhizobium</taxon>
    </lineage>
</organism>
<name>A0A1B1U8W8_9BRAD</name>
<evidence type="ECO:0000259" key="2">
    <source>
        <dbReference type="SMART" id="SM00822"/>
    </source>
</evidence>
<dbReference type="InterPro" id="IPR036291">
    <property type="entry name" value="NAD(P)-bd_dom_sf"/>
</dbReference>
<dbReference type="EMBL" id="CP016428">
    <property type="protein sequence ID" value="ANV99192.1"/>
    <property type="molecule type" value="Genomic_DNA"/>
</dbReference>
<dbReference type="PANTHER" id="PTHR42879">
    <property type="entry name" value="3-OXOACYL-(ACYL-CARRIER-PROTEIN) REDUCTASE"/>
    <property type="match status" value="1"/>
</dbReference>
<gene>
    <name evidence="3" type="ORF">LMTR13_02345</name>
</gene>
<dbReference type="InterPro" id="IPR050259">
    <property type="entry name" value="SDR"/>
</dbReference>
<dbReference type="SUPFAM" id="SSF51735">
    <property type="entry name" value="NAD(P)-binding Rossmann-fold domains"/>
    <property type="match status" value="1"/>
</dbReference>
<dbReference type="Pfam" id="PF00106">
    <property type="entry name" value="adh_short"/>
    <property type="match status" value="1"/>
</dbReference>
<protein>
    <submittedName>
        <fullName evidence="3">Oxidoreductase</fullName>
    </submittedName>
</protein>
<evidence type="ECO:0000313" key="4">
    <source>
        <dbReference type="Proteomes" id="UP000092839"/>
    </source>
</evidence>
<accession>A0A1B1U8W8</accession>
<evidence type="ECO:0000313" key="3">
    <source>
        <dbReference type="EMBL" id="ANV99192.1"/>
    </source>
</evidence>
<dbReference type="InterPro" id="IPR002347">
    <property type="entry name" value="SDR_fam"/>
</dbReference>
<sequence>MDLDLTDKTALVTGSTRGIGLATAIGLAQMGAEVIVNGREQAAVGEAIAKVQQAAPSAKVHAAAFDLGNAAGCAALVAQFPEVDILVNNLGIYEPKGFFEIEDSDWSRMFEVNVMSGVRLTRHYLKRMLDDKDWGRVVFVSSESGVFIPKEMVHYGFSKSAQLVIARGAAETTKGTNVTVNSVMPGPTWVEMAPVRLAARAKAAGTTVDDLVSRTFSERRPASLLQRYAAPEEIANLICYVCSKASSATNGAALRADGGIVTNPF</sequence>
<comment type="similarity">
    <text evidence="1">Belongs to the short-chain dehydrogenases/reductases (SDR) family.</text>
</comment>
<dbReference type="Proteomes" id="UP000092839">
    <property type="component" value="Chromosome"/>
</dbReference>
<dbReference type="CDD" id="cd05233">
    <property type="entry name" value="SDR_c"/>
    <property type="match status" value="1"/>
</dbReference>
<reference evidence="3 4" key="1">
    <citation type="submission" date="2016-07" db="EMBL/GenBank/DDBJ databases">
        <title>Complete genome sequence of Bradyrhizobium icense LMTR 13T, a potential inoculant strain isolated from lima bean (Phaseolus lunatus) in Peru.</title>
        <authorList>
            <person name="Ormeno-Orrillo E."/>
            <person name="Duran D."/>
            <person name="Rogel M.A."/>
            <person name="Rey L."/>
            <person name="Imperial J."/>
            <person name="Ruiz-Argueso T."/>
            <person name="Martinez-Romero E."/>
        </authorList>
    </citation>
    <scope>NUCLEOTIDE SEQUENCE [LARGE SCALE GENOMIC DNA]</scope>
    <source>
        <strain evidence="3 4">LMTR 13</strain>
    </source>
</reference>
<dbReference type="Gene3D" id="3.40.50.720">
    <property type="entry name" value="NAD(P)-binding Rossmann-like Domain"/>
    <property type="match status" value="1"/>
</dbReference>
<dbReference type="AlphaFoldDB" id="A0A1B1U8W8"/>
<keyword evidence="4" id="KW-1185">Reference proteome</keyword>
<dbReference type="SMART" id="SM00822">
    <property type="entry name" value="PKS_KR"/>
    <property type="match status" value="1"/>
</dbReference>
<dbReference type="KEGG" id="bic:LMTR13_02345"/>
<proteinExistence type="inferred from homology"/>
<dbReference type="InterPro" id="IPR057326">
    <property type="entry name" value="KR_dom"/>
</dbReference>